<dbReference type="EMBL" id="FMYF01000001">
    <property type="protein sequence ID" value="SDB79926.1"/>
    <property type="molecule type" value="Genomic_DNA"/>
</dbReference>
<dbReference type="STRING" id="1577474.GA0111570_101199"/>
<keyword evidence="1 4" id="KW-0808">Transferase</keyword>
<sequence>MHLRWAGPQDADLLQEALLGTVNWDPGRPPVGRDELLHNPQLVRYLATFEDEGAFGIVGEAEARPIGVVWAVRFREDAPGYGFVSAEAPEIGLWVRPDHRGQGHGHELLGSLVHEAQRRRLPGLSLSVDSFNPAATLYREFGFRTVGTSGDSETMLLTLG</sequence>
<accession>A0A1G6GFH3</accession>
<dbReference type="Pfam" id="PF00583">
    <property type="entry name" value="Acetyltransf_1"/>
    <property type="match status" value="1"/>
</dbReference>
<dbReference type="AlphaFoldDB" id="A0A1G6GFH3"/>
<dbReference type="CDD" id="cd04301">
    <property type="entry name" value="NAT_SF"/>
    <property type="match status" value="1"/>
</dbReference>
<evidence type="ECO:0000313" key="4">
    <source>
        <dbReference type="EMBL" id="SDB79926.1"/>
    </source>
</evidence>
<dbReference type="OrthoDB" id="9799092at2"/>
<evidence type="ECO:0000313" key="5">
    <source>
        <dbReference type="Proteomes" id="UP000199086"/>
    </source>
</evidence>
<gene>
    <name evidence="4" type="ORF">GA0111570_101199</name>
</gene>
<dbReference type="PROSITE" id="PS51186">
    <property type="entry name" value="GNAT"/>
    <property type="match status" value="1"/>
</dbReference>
<evidence type="ECO:0000256" key="2">
    <source>
        <dbReference type="ARBA" id="ARBA00023315"/>
    </source>
</evidence>
<dbReference type="PANTHER" id="PTHR43877">
    <property type="entry name" value="AMINOALKYLPHOSPHONATE N-ACETYLTRANSFERASE-RELATED-RELATED"/>
    <property type="match status" value="1"/>
</dbReference>
<dbReference type="PANTHER" id="PTHR43877:SF2">
    <property type="entry name" value="AMINOALKYLPHOSPHONATE N-ACETYLTRANSFERASE-RELATED"/>
    <property type="match status" value="1"/>
</dbReference>
<protein>
    <submittedName>
        <fullName evidence="4">Acetyltransferase (GNAT) family protein</fullName>
    </submittedName>
</protein>
<reference evidence="4 5" key="1">
    <citation type="submission" date="2016-06" db="EMBL/GenBank/DDBJ databases">
        <authorList>
            <person name="Olsen C.W."/>
            <person name="Carey S."/>
            <person name="Hinshaw L."/>
            <person name="Karasin A.I."/>
        </authorList>
    </citation>
    <scope>NUCLEOTIDE SEQUENCE [LARGE SCALE GENOMIC DNA]</scope>
    <source>
        <strain evidence="4 5">LZ-22</strain>
    </source>
</reference>
<dbReference type="GO" id="GO:0016747">
    <property type="term" value="F:acyltransferase activity, transferring groups other than amino-acyl groups"/>
    <property type="evidence" value="ECO:0007669"/>
    <property type="project" value="InterPro"/>
</dbReference>
<organism evidence="4 5">
    <name type="scientific">Raineyella antarctica</name>
    <dbReference type="NCBI Taxonomy" id="1577474"/>
    <lineage>
        <taxon>Bacteria</taxon>
        <taxon>Bacillati</taxon>
        <taxon>Actinomycetota</taxon>
        <taxon>Actinomycetes</taxon>
        <taxon>Propionibacteriales</taxon>
        <taxon>Propionibacteriaceae</taxon>
        <taxon>Raineyella</taxon>
    </lineage>
</organism>
<dbReference type="InterPro" id="IPR050832">
    <property type="entry name" value="Bact_Acetyltransf"/>
</dbReference>
<dbReference type="InterPro" id="IPR016181">
    <property type="entry name" value="Acyl_CoA_acyltransferase"/>
</dbReference>
<keyword evidence="5" id="KW-1185">Reference proteome</keyword>
<dbReference type="Proteomes" id="UP000199086">
    <property type="component" value="Unassembled WGS sequence"/>
</dbReference>
<feature type="domain" description="N-acetyltransferase" evidence="3">
    <location>
        <begin position="1"/>
        <end position="160"/>
    </location>
</feature>
<dbReference type="Gene3D" id="3.40.630.30">
    <property type="match status" value="1"/>
</dbReference>
<dbReference type="RefSeq" id="WP_092605465.1">
    <property type="nucleotide sequence ID" value="NZ_FMYF01000001.1"/>
</dbReference>
<evidence type="ECO:0000256" key="1">
    <source>
        <dbReference type="ARBA" id="ARBA00022679"/>
    </source>
</evidence>
<proteinExistence type="predicted"/>
<evidence type="ECO:0000259" key="3">
    <source>
        <dbReference type="PROSITE" id="PS51186"/>
    </source>
</evidence>
<dbReference type="SUPFAM" id="SSF55729">
    <property type="entry name" value="Acyl-CoA N-acyltransferases (Nat)"/>
    <property type="match status" value="1"/>
</dbReference>
<dbReference type="InterPro" id="IPR000182">
    <property type="entry name" value="GNAT_dom"/>
</dbReference>
<keyword evidence="2" id="KW-0012">Acyltransferase</keyword>
<name>A0A1G6GFH3_9ACTN</name>